<keyword evidence="1" id="KW-1133">Transmembrane helix</keyword>
<keyword evidence="3" id="KW-1185">Reference proteome</keyword>
<sequence length="167" mass="19318">MATESRSFWKNFVFYVDPTTKYQRPTFYFIWLIGSIFMAIIILPLYIYFVIRRSRIPIKVANSINYTLLDFEKIYSGKKLEDWREISNVPSSHIDVKDEDIQGKHVAKVYRFLCHRFLNTSCSDMSSKTAQEATTKSTRSSKSAKSVSVSSISSDDDMLVLTLNVKL</sequence>
<dbReference type="Proteomes" id="UP000024404">
    <property type="component" value="Unassembled WGS sequence"/>
</dbReference>
<keyword evidence="1" id="KW-0472">Membrane</keyword>
<evidence type="ECO:0000313" key="3">
    <source>
        <dbReference type="Proteomes" id="UP000024404"/>
    </source>
</evidence>
<feature type="transmembrane region" description="Helical" evidence="1">
    <location>
        <begin position="28"/>
        <end position="51"/>
    </location>
</feature>
<dbReference type="AlphaFoldDB" id="A0A8R1Y6Y5"/>
<reference evidence="3" key="1">
    <citation type="submission" date="2013-10" db="EMBL/GenBank/DDBJ databases">
        <title>Genome sequencing of Onchocerca volvulus.</title>
        <authorList>
            <person name="Cotton J."/>
            <person name="Tsai J."/>
            <person name="Stanley E."/>
            <person name="Tracey A."/>
            <person name="Holroyd N."/>
            <person name="Lustigman S."/>
            <person name="Berriman M."/>
        </authorList>
    </citation>
    <scope>NUCLEOTIDE SEQUENCE</scope>
</reference>
<organism evidence="2 3">
    <name type="scientific">Onchocerca volvulus</name>
    <dbReference type="NCBI Taxonomy" id="6282"/>
    <lineage>
        <taxon>Eukaryota</taxon>
        <taxon>Metazoa</taxon>
        <taxon>Ecdysozoa</taxon>
        <taxon>Nematoda</taxon>
        <taxon>Chromadorea</taxon>
        <taxon>Rhabditida</taxon>
        <taxon>Spirurina</taxon>
        <taxon>Spiruromorpha</taxon>
        <taxon>Filarioidea</taxon>
        <taxon>Onchocercidae</taxon>
        <taxon>Onchocerca</taxon>
    </lineage>
</organism>
<reference evidence="2" key="2">
    <citation type="submission" date="2022-06" db="UniProtKB">
        <authorList>
            <consortium name="EnsemblMetazoa"/>
        </authorList>
    </citation>
    <scope>IDENTIFICATION</scope>
</reference>
<proteinExistence type="predicted"/>
<accession>A0A8R1Y6Y5</accession>
<protein>
    <submittedName>
        <fullName evidence="2">Uncharacterized protein</fullName>
    </submittedName>
</protein>
<keyword evidence="1" id="KW-0812">Transmembrane</keyword>
<dbReference type="EnsemblMetazoa" id="OVOC9553.1">
    <property type="protein sequence ID" value="OVOC9553.1"/>
    <property type="gene ID" value="WBGene00246362"/>
</dbReference>
<evidence type="ECO:0000313" key="2">
    <source>
        <dbReference type="EnsemblMetazoa" id="OVOC9553.1"/>
    </source>
</evidence>
<dbReference type="OMA" id="KGWQEIS"/>
<name>A0A8R1Y6Y5_ONCVO</name>
<dbReference type="EMBL" id="CMVM020000283">
    <property type="status" value="NOT_ANNOTATED_CDS"/>
    <property type="molecule type" value="Genomic_DNA"/>
</dbReference>
<evidence type="ECO:0000256" key="1">
    <source>
        <dbReference type="SAM" id="Phobius"/>
    </source>
</evidence>